<feature type="disulfide bond" evidence="2">
    <location>
        <begin position="296"/>
        <end position="323"/>
    </location>
</feature>
<keyword evidence="1 2" id="KW-1015">Disulfide bond</keyword>
<proteinExistence type="predicted"/>
<dbReference type="PROSITE" id="PS50041">
    <property type="entry name" value="C_TYPE_LECTIN_2"/>
    <property type="match status" value="2"/>
</dbReference>
<sequence>LTRHVANRTMLLPFALLCVVGAALALCPVGYQQINAGDCFKLFTTQQTFDTAEAQCVLDGGHLASIHSPNEQTALIATLGGVNPLIGMKCTDDTAGHCTWIDGSANDYNNFQGTGPVPMYGQCAFLSSVDALWYSWNCASPIVGFVCRVSWSTQDVVCSGDYKVYNGGCAALKKTAKTQADAELSCVQEGGHLASIHSEADNSFFAQLASDQGITSYIYLGLAWNAAGKAYAWTDGTPNDYNKFANQFPNTYLGDCVQMMLTTDFSLVGQWTNIACSTPLAYACFREGMTSAPAQCPSNFIFTDNGTIYSPNFPVSIPASQTCMYILATDVGTRVAVNFPIFSTDAGSSLSLSYGIDDPPKKMLSISVNPLEWFESDTNIMKMIFTGSGTPSGQGWKAEFITAEDDSLTSTVAPPNHILCTSKTFTPDPFIYIASPDPYPLNSDCVYFIRSKDGRRMMLEFVDLNIETDAIYVYDGPDNTSKLLGKVTGTSTQVLQFSSTGTTLTLEFVTGKNSQGTKWLADVYYL</sequence>
<evidence type="ECO:0000313" key="6">
    <source>
        <dbReference type="EMBL" id="GMR57664.1"/>
    </source>
</evidence>
<keyword evidence="3" id="KW-0732">Signal</keyword>
<dbReference type="AlphaFoldDB" id="A0AAN5D754"/>
<evidence type="ECO:0000256" key="1">
    <source>
        <dbReference type="ARBA" id="ARBA00023157"/>
    </source>
</evidence>
<dbReference type="CDD" id="cd00037">
    <property type="entry name" value="CLECT"/>
    <property type="match status" value="2"/>
</dbReference>
<dbReference type="InterPro" id="IPR035914">
    <property type="entry name" value="Sperma_CUB_dom_sf"/>
</dbReference>
<feature type="domain" description="C-type lectin" evidence="5">
    <location>
        <begin position="165"/>
        <end position="285"/>
    </location>
</feature>
<protein>
    <recommendedName>
        <fullName evidence="8">CUB domain-containing protein</fullName>
    </recommendedName>
</protein>
<gene>
    <name evidence="6" type="ORF">PMAYCL1PPCAC_27859</name>
</gene>
<accession>A0AAN5D754</accession>
<feature type="chain" id="PRO_5042866997" description="CUB domain-containing protein" evidence="3">
    <location>
        <begin position="26"/>
        <end position="526"/>
    </location>
</feature>
<dbReference type="Pfam" id="PF00431">
    <property type="entry name" value="CUB"/>
    <property type="match status" value="2"/>
</dbReference>
<name>A0AAN5D754_9BILA</name>
<dbReference type="EMBL" id="BTRK01000006">
    <property type="protein sequence ID" value="GMR57664.1"/>
    <property type="molecule type" value="Genomic_DNA"/>
</dbReference>
<dbReference type="InterPro" id="IPR001304">
    <property type="entry name" value="C-type_lectin-like"/>
</dbReference>
<dbReference type="PANTHER" id="PTHR22991">
    <property type="entry name" value="PROTEIN CBG13490"/>
    <property type="match status" value="1"/>
</dbReference>
<dbReference type="SUPFAM" id="SSF49854">
    <property type="entry name" value="Spermadhesin, CUB domain"/>
    <property type="match status" value="2"/>
</dbReference>
<evidence type="ECO:0000256" key="2">
    <source>
        <dbReference type="PROSITE-ProRule" id="PRU00059"/>
    </source>
</evidence>
<feature type="signal peptide" evidence="3">
    <location>
        <begin position="1"/>
        <end position="25"/>
    </location>
</feature>
<feature type="non-terminal residue" evidence="6">
    <location>
        <position position="1"/>
    </location>
</feature>
<feature type="domain" description="C-type lectin" evidence="5">
    <location>
        <begin position="35"/>
        <end position="138"/>
    </location>
</feature>
<evidence type="ECO:0008006" key="8">
    <source>
        <dbReference type="Google" id="ProtNLM"/>
    </source>
</evidence>
<dbReference type="PROSITE" id="PS01180">
    <property type="entry name" value="CUB"/>
    <property type="match status" value="2"/>
</dbReference>
<dbReference type="Gene3D" id="3.10.100.10">
    <property type="entry name" value="Mannose-Binding Protein A, subunit A"/>
    <property type="match status" value="2"/>
</dbReference>
<evidence type="ECO:0000256" key="3">
    <source>
        <dbReference type="SAM" id="SignalP"/>
    </source>
</evidence>
<dbReference type="SUPFAM" id="SSF56436">
    <property type="entry name" value="C-type lectin-like"/>
    <property type="match status" value="2"/>
</dbReference>
<comment type="caution">
    <text evidence="2">Lacks conserved residue(s) required for the propagation of feature annotation.</text>
</comment>
<evidence type="ECO:0000259" key="5">
    <source>
        <dbReference type="PROSITE" id="PS50041"/>
    </source>
</evidence>
<dbReference type="SMART" id="SM00034">
    <property type="entry name" value="CLECT"/>
    <property type="match status" value="2"/>
</dbReference>
<evidence type="ECO:0000259" key="4">
    <source>
        <dbReference type="PROSITE" id="PS01180"/>
    </source>
</evidence>
<comment type="caution">
    <text evidence="6">The sequence shown here is derived from an EMBL/GenBank/DDBJ whole genome shotgun (WGS) entry which is preliminary data.</text>
</comment>
<keyword evidence="7" id="KW-1185">Reference proteome</keyword>
<dbReference type="PANTHER" id="PTHR22991:SF41">
    <property type="entry name" value="CUB DOMAIN-CONTAINING PROTEIN-RELATED"/>
    <property type="match status" value="1"/>
</dbReference>
<reference evidence="7" key="1">
    <citation type="submission" date="2022-10" db="EMBL/GenBank/DDBJ databases">
        <title>Genome assembly of Pristionchus species.</title>
        <authorList>
            <person name="Yoshida K."/>
            <person name="Sommer R.J."/>
        </authorList>
    </citation>
    <scope>NUCLEOTIDE SEQUENCE [LARGE SCALE GENOMIC DNA]</scope>
    <source>
        <strain evidence="7">RS5460</strain>
    </source>
</reference>
<dbReference type="InterPro" id="IPR000859">
    <property type="entry name" value="CUB_dom"/>
</dbReference>
<dbReference type="SMART" id="SM00042">
    <property type="entry name" value="CUB"/>
    <property type="match status" value="2"/>
</dbReference>
<feature type="domain" description="CUB" evidence="4">
    <location>
        <begin position="420"/>
        <end position="526"/>
    </location>
</feature>
<dbReference type="InterPro" id="IPR016187">
    <property type="entry name" value="CTDL_fold"/>
</dbReference>
<feature type="domain" description="CUB" evidence="4">
    <location>
        <begin position="296"/>
        <end position="403"/>
    </location>
</feature>
<dbReference type="Proteomes" id="UP001328107">
    <property type="component" value="Unassembled WGS sequence"/>
</dbReference>
<dbReference type="InterPro" id="IPR050976">
    <property type="entry name" value="Snaclec"/>
</dbReference>
<evidence type="ECO:0000313" key="7">
    <source>
        <dbReference type="Proteomes" id="UP001328107"/>
    </source>
</evidence>
<organism evidence="6 7">
    <name type="scientific">Pristionchus mayeri</name>
    <dbReference type="NCBI Taxonomy" id="1317129"/>
    <lineage>
        <taxon>Eukaryota</taxon>
        <taxon>Metazoa</taxon>
        <taxon>Ecdysozoa</taxon>
        <taxon>Nematoda</taxon>
        <taxon>Chromadorea</taxon>
        <taxon>Rhabditida</taxon>
        <taxon>Rhabditina</taxon>
        <taxon>Diplogasteromorpha</taxon>
        <taxon>Diplogasteroidea</taxon>
        <taxon>Neodiplogasteridae</taxon>
        <taxon>Pristionchus</taxon>
    </lineage>
</organism>
<dbReference type="Gene3D" id="2.60.120.290">
    <property type="entry name" value="Spermadhesin, CUB domain"/>
    <property type="match status" value="2"/>
</dbReference>
<dbReference type="Pfam" id="PF00059">
    <property type="entry name" value="Lectin_C"/>
    <property type="match status" value="2"/>
</dbReference>
<dbReference type="CDD" id="cd00041">
    <property type="entry name" value="CUB"/>
    <property type="match status" value="2"/>
</dbReference>
<dbReference type="InterPro" id="IPR016186">
    <property type="entry name" value="C-type_lectin-like/link_sf"/>
</dbReference>